<keyword evidence="1" id="KW-0732">Signal</keyword>
<dbReference type="Proteomes" id="UP000721954">
    <property type="component" value="Unassembled WGS sequence"/>
</dbReference>
<dbReference type="GeneID" id="96258731"/>
<dbReference type="RefSeq" id="WP_209210162.1">
    <property type="nucleotide sequence ID" value="NZ_JAFFZM010000004.1"/>
</dbReference>
<proteinExistence type="predicted"/>
<organism evidence="2 3">
    <name type="scientific">Streptomyces smyrnaeus</name>
    <dbReference type="NCBI Taxonomy" id="1387713"/>
    <lineage>
        <taxon>Bacteria</taxon>
        <taxon>Bacillati</taxon>
        <taxon>Actinomycetota</taxon>
        <taxon>Actinomycetes</taxon>
        <taxon>Kitasatosporales</taxon>
        <taxon>Streptomycetaceae</taxon>
        <taxon>Streptomyces</taxon>
    </lineage>
</organism>
<comment type="caution">
    <text evidence="2">The sequence shown here is derived from an EMBL/GenBank/DDBJ whole genome shotgun (WGS) entry which is preliminary data.</text>
</comment>
<protein>
    <recommendedName>
        <fullName evidence="4">Secreted protein</fullName>
    </recommendedName>
</protein>
<evidence type="ECO:0008006" key="4">
    <source>
        <dbReference type="Google" id="ProtNLM"/>
    </source>
</evidence>
<reference evidence="2 3" key="1">
    <citation type="submission" date="2021-02" db="EMBL/GenBank/DDBJ databases">
        <title>Streptomyces spirodelae sp. nov., isolated from duckweed.</title>
        <authorList>
            <person name="Saimee Y."/>
            <person name="Duangmal K."/>
        </authorList>
    </citation>
    <scope>NUCLEOTIDE SEQUENCE [LARGE SCALE GENOMIC DNA]</scope>
    <source>
        <strain evidence="2 3">DSM 42105</strain>
    </source>
</reference>
<feature type="chain" id="PRO_5045289937" description="Secreted protein" evidence="1">
    <location>
        <begin position="32"/>
        <end position="164"/>
    </location>
</feature>
<evidence type="ECO:0000313" key="3">
    <source>
        <dbReference type="Proteomes" id="UP000721954"/>
    </source>
</evidence>
<dbReference type="EMBL" id="JAFFZM010000004">
    <property type="protein sequence ID" value="MBO8198433.1"/>
    <property type="molecule type" value="Genomic_DNA"/>
</dbReference>
<evidence type="ECO:0000313" key="2">
    <source>
        <dbReference type="EMBL" id="MBO8198433.1"/>
    </source>
</evidence>
<gene>
    <name evidence="2" type="ORF">JW613_08945</name>
</gene>
<sequence>MRTPHLARTAAAAAALVAAGALGFTVPSASADTGSMTLTEAKAHAEARSGSMDCFVGNINNGDSWTAYAQASVHPGSATWYEYGDRLKVQDSLSDGNRTIGSIRWCYGGEWSKWHNYDSGPDEGNTDVRWKDFDLKEGRKVQILACRDNGADGDRCGGVDKANA</sequence>
<name>A0ABS3XSQ5_9ACTN</name>
<accession>A0ABS3XSQ5</accession>
<keyword evidence="3" id="KW-1185">Reference proteome</keyword>
<evidence type="ECO:0000256" key="1">
    <source>
        <dbReference type="SAM" id="SignalP"/>
    </source>
</evidence>
<feature type="signal peptide" evidence="1">
    <location>
        <begin position="1"/>
        <end position="31"/>
    </location>
</feature>